<sequence>MRVDQDLPREFGDRYFQQPMDEHCIGRRWSLFKHPSHLADVPLLVESLSPELLDSKFLDKFSSLKYQIRGEYIIVHSLLRRDRGISCHVECPQTINCHPTSTRTQSRETWAPRPAKATGG</sequence>
<dbReference type="RefSeq" id="XP_002910482.1">
    <property type="nucleotide sequence ID" value="XM_002910436.1"/>
</dbReference>
<dbReference type="EMBL" id="AACS02000009">
    <property type="protein sequence ID" value="EFI26988.1"/>
    <property type="molecule type" value="Genomic_DNA"/>
</dbReference>
<gene>
    <name evidence="2" type="ORF">CC1G_15122</name>
</gene>
<evidence type="ECO:0000256" key="1">
    <source>
        <dbReference type="SAM" id="MobiDB-lite"/>
    </source>
</evidence>
<evidence type="ECO:0000313" key="2">
    <source>
        <dbReference type="EMBL" id="EFI26988.1"/>
    </source>
</evidence>
<dbReference type="InParanoid" id="D6RPL3"/>
<organism evidence="2 3">
    <name type="scientific">Coprinopsis cinerea (strain Okayama-7 / 130 / ATCC MYA-4618 / FGSC 9003)</name>
    <name type="common">Inky cap fungus</name>
    <name type="synonym">Hormographiella aspergillata</name>
    <dbReference type="NCBI Taxonomy" id="240176"/>
    <lineage>
        <taxon>Eukaryota</taxon>
        <taxon>Fungi</taxon>
        <taxon>Dikarya</taxon>
        <taxon>Basidiomycota</taxon>
        <taxon>Agaricomycotina</taxon>
        <taxon>Agaricomycetes</taxon>
        <taxon>Agaricomycetidae</taxon>
        <taxon>Agaricales</taxon>
        <taxon>Agaricineae</taxon>
        <taxon>Psathyrellaceae</taxon>
        <taxon>Coprinopsis</taxon>
    </lineage>
</organism>
<dbReference type="KEGG" id="cci:CC1G_15122"/>
<dbReference type="VEuPathDB" id="FungiDB:CC1G_15122"/>
<feature type="compositionally biased region" description="Polar residues" evidence="1">
    <location>
        <begin position="99"/>
        <end position="108"/>
    </location>
</feature>
<reference evidence="2 3" key="1">
    <citation type="journal article" date="2010" name="Proc. Natl. Acad. Sci. U.S.A.">
        <title>Insights into evolution of multicellular fungi from the assembled chromosomes of the mushroom Coprinopsis cinerea (Coprinus cinereus).</title>
        <authorList>
            <person name="Stajich J.E."/>
            <person name="Wilke S.K."/>
            <person name="Ahren D."/>
            <person name="Au C.H."/>
            <person name="Birren B.W."/>
            <person name="Borodovsky M."/>
            <person name="Burns C."/>
            <person name="Canback B."/>
            <person name="Casselton L.A."/>
            <person name="Cheng C.K."/>
            <person name="Deng J."/>
            <person name="Dietrich F.S."/>
            <person name="Fargo D.C."/>
            <person name="Farman M.L."/>
            <person name="Gathman A.C."/>
            <person name="Goldberg J."/>
            <person name="Guigo R."/>
            <person name="Hoegger P.J."/>
            <person name="Hooker J.B."/>
            <person name="Huggins A."/>
            <person name="James T.Y."/>
            <person name="Kamada T."/>
            <person name="Kilaru S."/>
            <person name="Kodira C."/>
            <person name="Kues U."/>
            <person name="Kupfer D."/>
            <person name="Kwan H.S."/>
            <person name="Lomsadze A."/>
            <person name="Li W."/>
            <person name="Lilly W.W."/>
            <person name="Ma L.J."/>
            <person name="Mackey A.J."/>
            <person name="Manning G."/>
            <person name="Martin F."/>
            <person name="Muraguchi H."/>
            <person name="Natvig D.O."/>
            <person name="Palmerini H."/>
            <person name="Ramesh M.A."/>
            <person name="Rehmeyer C.J."/>
            <person name="Roe B.A."/>
            <person name="Shenoy N."/>
            <person name="Stanke M."/>
            <person name="Ter-Hovhannisyan V."/>
            <person name="Tunlid A."/>
            <person name="Velagapudi R."/>
            <person name="Vision T.J."/>
            <person name="Zeng Q."/>
            <person name="Zolan M.E."/>
            <person name="Pukkila P.J."/>
        </authorList>
    </citation>
    <scope>NUCLEOTIDE SEQUENCE [LARGE SCALE GENOMIC DNA]</scope>
    <source>
        <strain evidence="3">Okayama-7 / 130 / ATCC MYA-4618 / FGSC 9003</strain>
    </source>
</reference>
<accession>D6RPL3</accession>
<keyword evidence="3" id="KW-1185">Reference proteome</keyword>
<protein>
    <submittedName>
        <fullName evidence="2">Uncharacterized protein</fullName>
    </submittedName>
</protein>
<name>D6RPL3_COPC7</name>
<dbReference type="AlphaFoldDB" id="D6RPL3"/>
<dbReference type="HOGENOM" id="CLU_2049586_0_0_1"/>
<dbReference type="GeneID" id="9379164"/>
<comment type="caution">
    <text evidence="2">The sequence shown here is derived from an EMBL/GenBank/DDBJ whole genome shotgun (WGS) entry which is preliminary data.</text>
</comment>
<dbReference type="Proteomes" id="UP000001861">
    <property type="component" value="Unassembled WGS sequence"/>
</dbReference>
<feature type="region of interest" description="Disordered" evidence="1">
    <location>
        <begin position="99"/>
        <end position="120"/>
    </location>
</feature>
<proteinExistence type="predicted"/>
<evidence type="ECO:0000313" key="3">
    <source>
        <dbReference type="Proteomes" id="UP000001861"/>
    </source>
</evidence>